<evidence type="ECO:0000313" key="3">
    <source>
        <dbReference type="EMBL" id="MCP2160330.1"/>
    </source>
</evidence>
<accession>A0ABT1H111</accession>
<comment type="similarity">
    <text evidence="1">Belongs to the short-chain dehydrogenases/reductases (SDR) family.</text>
</comment>
<dbReference type="RefSeq" id="WP_253653940.1">
    <property type="nucleotide sequence ID" value="NZ_BAAAOE010000003.1"/>
</dbReference>
<dbReference type="Proteomes" id="UP001205740">
    <property type="component" value="Unassembled WGS sequence"/>
</dbReference>
<dbReference type="InterPro" id="IPR036291">
    <property type="entry name" value="NAD(P)-bd_dom_sf"/>
</dbReference>
<gene>
    <name evidence="3" type="ORF">LX12_001517</name>
</gene>
<dbReference type="PANTHER" id="PTHR24320:SF148">
    <property type="entry name" value="NAD(P)-BINDING ROSSMANN-FOLD SUPERFAMILY PROTEIN"/>
    <property type="match status" value="1"/>
</dbReference>
<name>A0ABT1H111_9NOCA</name>
<dbReference type="InterPro" id="IPR002347">
    <property type="entry name" value="SDR_fam"/>
</dbReference>
<protein>
    <submittedName>
        <fullName evidence="3">Short-chain dehydrogenase</fullName>
    </submittedName>
</protein>
<dbReference type="EMBL" id="JAMTCG010000003">
    <property type="protein sequence ID" value="MCP2160330.1"/>
    <property type="molecule type" value="Genomic_DNA"/>
</dbReference>
<dbReference type="Pfam" id="PF00106">
    <property type="entry name" value="adh_short"/>
    <property type="match status" value="1"/>
</dbReference>
<dbReference type="PRINTS" id="PR00081">
    <property type="entry name" value="GDHRDH"/>
</dbReference>
<proteinExistence type="inferred from homology"/>
<keyword evidence="2" id="KW-0560">Oxidoreductase</keyword>
<dbReference type="SUPFAM" id="SSF51735">
    <property type="entry name" value="NAD(P)-binding Rossmann-fold domains"/>
    <property type="match status" value="1"/>
</dbReference>
<organism evidence="3 4">
    <name type="scientific">Williamsia serinedens</name>
    <dbReference type="NCBI Taxonomy" id="391736"/>
    <lineage>
        <taxon>Bacteria</taxon>
        <taxon>Bacillati</taxon>
        <taxon>Actinomycetota</taxon>
        <taxon>Actinomycetes</taxon>
        <taxon>Mycobacteriales</taxon>
        <taxon>Nocardiaceae</taxon>
        <taxon>Williamsia</taxon>
    </lineage>
</organism>
<reference evidence="3 4" key="1">
    <citation type="submission" date="2022-06" db="EMBL/GenBank/DDBJ databases">
        <title>Genomic Encyclopedia of Archaeal and Bacterial Type Strains, Phase II (KMG-II): from individual species to whole genera.</title>
        <authorList>
            <person name="Goeker M."/>
        </authorList>
    </citation>
    <scope>NUCLEOTIDE SEQUENCE [LARGE SCALE GENOMIC DNA]</scope>
    <source>
        <strain evidence="3 4">DSM 45037</strain>
    </source>
</reference>
<dbReference type="Gene3D" id="3.40.50.720">
    <property type="entry name" value="NAD(P)-binding Rossmann-like Domain"/>
    <property type="match status" value="1"/>
</dbReference>
<comment type="caution">
    <text evidence="3">The sequence shown here is derived from an EMBL/GenBank/DDBJ whole genome shotgun (WGS) entry which is preliminary data.</text>
</comment>
<evidence type="ECO:0000256" key="2">
    <source>
        <dbReference type="ARBA" id="ARBA00023002"/>
    </source>
</evidence>
<evidence type="ECO:0000313" key="4">
    <source>
        <dbReference type="Proteomes" id="UP001205740"/>
    </source>
</evidence>
<keyword evidence="4" id="KW-1185">Reference proteome</keyword>
<sequence length="300" mass="31829">MTASSPVSPWSPDRLGDRSGQRVIVTGATNGVGFATARALARAGAHVILAVRDTDRGEQRAREIGGSTEVSHLDLADLSTVRAFADRLTDPVDILVNNAGVVLVSRRDTVDGFEATIGTNFLGPFALTNLIADRVTDAVVIVGSDAHRMTSLRLDDLDLRSGWNAQRAYAQSKLADMLWGLELDRRYREAGLSVSVTLTHPGWVRSNLSSVGDGPIAKIGHAVVSTVGRVFANDIDAGAAPTLFALTEPLPSGSFVGVEGRFGLKGAPALSGRTAEASDHQLAAALWDIAERRTNTRWPL</sequence>
<dbReference type="PANTHER" id="PTHR24320">
    <property type="entry name" value="RETINOL DEHYDROGENASE"/>
    <property type="match status" value="1"/>
</dbReference>
<evidence type="ECO:0000256" key="1">
    <source>
        <dbReference type="ARBA" id="ARBA00006484"/>
    </source>
</evidence>